<evidence type="ECO:0000313" key="1">
    <source>
        <dbReference type="EMBL" id="EJK62571.1"/>
    </source>
</evidence>
<organism evidence="1 2">
    <name type="scientific">Thalassiosira oceanica</name>
    <name type="common">Marine diatom</name>
    <dbReference type="NCBI Taxonomy" id="159749"/>
    <lineage>
        <taxon>Eukaryota</taxon>
        <taxon>Sar</taxon>
        <taxon>Stramenopiles</taxon>
        <taxon>Ochrophyta</taxon>
        <taxon>Bacillariophyta</taxon>
        <taxon>Coscinodiscophyceae</taxon>
        <taxon>Thalassiosirophycidae</taxon>
        <taxon>Thalassiosirales</taxon>
        <taxon>Thalassiosiraceae</taxon>
        <taxon>Thalassiosira</taxon>
    </lineage>
</organism>
<dbReference type="EMBL" id="AGNL01018767">
    <property type="protein sequence ID" value="EJK62571.1"/>
    <property type="molecule type" value="Genomic_DNA"/>
</dbReference>
<dbReference type="Proteomes" id="UP000266841">
    <property type="component" value="Unassembled WGS sequence"/>
</dbReference>
<dbReference type="AlphaFoldDB" id="K0SNQ1"/>
<protein>
    <submittedName>
        <fullName evidence="1">Uncharacterized protein</fullName>
    </submittedName>
</protein>
<name>K0SNQ1_THAOC</name>
<comment type="caution">
    <text evidence="1">The sequence shown here is derived from an EMBL/GenBank/DDBJ whole genome shotgun (WGS) entry which is preliminary data.</text>
</comment>
<keyword evidence="2" id="KW-1185">Reference proteome</keyword>
<proteinExistence type="predicted"/>
<evidence type="ECO:0000313" key="2">
    <source>
        <dbReference type="Proteomes" id="UP000266841"/>
    </source>
</evidence>
<sequence>MSFPSDGEDFFALAGCESDETVLSLQVADDVASGVLPVHTNKSVALYALRTKPEVDGNFFSSDSDGVYVPEGEVYYTTNGDRLADDDSQVPFGFFIDAGACNELRDDELHDDELRDDELLTSLSADGASAVWGCSQHDKLNSSLLAIESMSDLMRAIIEQEGVTCGLHFAQIQLRESFFSFTNKYFRDMTIYLSRSTASRPIFRLQHGYLTAKIENGDALAKDGALN</sequence>
<gene>
    <name evidence="1" type="ORF">THAOC_16811</name>
</gene>
<accession>K0SNQ1</accession>
<reference evidence="1 2" key="1">
    <citation type="journal article" date="2012" name="Genome Biol.">
        <title>Genome and low-iron response of an oceanic diatom adapted to chronic iron limitation.</title>
        <authorList>
            <person name="Lommer M."/>
            <person name="Specht M."/>
            <person name="Roy A.S."/>
            <person name="Kraemer L."/>
            <person name="Andreson R."/>
            <person name="Gutowska M.A."/>
            <person name="Wolf J."/>
            <person name="Bergner S.V."/>
            <person name="Schilhabel M.B."/>
            <person name="Klostermeier U.C."/>
            <person name="Beiko R.G."/>
            <person name="Rosenstiel P."/>
            <person name="Hippler M."/>
            <person name="Laroche J."/>
        </authorList>
    </citation>
    <scope>NUCLEOTIDE SEQUENCE [LARGE SCALE GENOMIC DNA]</scope>
    <source>
        <strain evidence="1 2">CCMP1005</strain>
    </source>
</reference>